<keyword evidence="9 11" id="KW-0472">Membrane</keyword>
<dbReference type="Proteomes" id="UP000186804">
    <property type="component" value="Unassembled WGS sequence"/>
</dbReference>
<accession>A0A1J4MRK4</accession>
<evidence type="ECO:0000256" key="11">
    <source>
        <dbReference type="SAM" id="Phobius"/>
    </source>
</evidence>
<reference evidence="12 13" key="1">
    <citation type="submission" date="2016-10" db="EMBL/GenBank/DDBJ databases">
        <title>Reductive evolution of mitochondrial metabolism and differential evolution of invasion-related proteins in Cryptosporidium.</title>
        <authorList>
            <person name="Liu S."/>
            <person name="Roellig D.M."/>
            <person name="Guo Y."/>
            <person name="Li N."/>
            <person name="Frace M.A."/>
            <person name="Tang K."/>
            <person name="Zhang L."/>
            <person name="Feng Y."/>
            <person name="Xiao L."/>
        </authorList>
    </citation>
    <scope>NUCLEOTIDE SEQUENCE [LARGE SCALE GENOMIC DNA]</scope>
    <source>
        <strain evidence="12">30847</strain>
    </source>
</reference>
<evidence type="ECO:0000256" key="1">
    <source>
        <dbReference type="ARBA" id="ARBA00004389"/>
    </source>
</evidence>
<dbReference type="InterPro" id="IPR016482">
    <property type="entry name" value="SecG/Sec61-beta/Sbh"/>
</dbReference>
<evidence type="ECO:0000256" key="10">
    <source>
        <dbReference type="SAM" id="MobiDB-lite"/>
    </source>
</evidence>
<dbReference type="VEuPathDB" id="CryptoDB:cand_008210"/>
<evidence type="ECO:0000256" key="2">
    <source>
        <dbReference type="ARBA" id="ARBA00006103"/>
    </source>
</evidence>
<comment type="subcellular location">
    <subcellularLocation>
        <location evidence="1">Endoplasmic reticulum membrane</location>
        <topology evidence="1">Single-pass membrane protein</topology>
    </subcellularLocation>
</comment>
<dbReference type="OrthoDB" id="5401193at2759"/>
<dbReference type="GO" id="GO:0006886">
    <property type="term" value="P:intracellular protein transport"/>
    <property type="evidence" value="ECO:0007669"/>
    <property type="project" value="InterPro"/>
</dbReference>
<evidence type="ECO:0000256" key="7">
    <source>
        <dbReference type="ARBA" id="ARBA00022989"/>
    </source>
</evidence>
<evidence type="ECO:0000313" key="12">
    <source>
        <dbReference type="EMBL" id="OII76075.1"/>
    </source>
</evidence>
<evidence type="ECO:0000256" key="3">
    <source>
        <dbReference type="ARBA" id="ARBA00022448"/>
    </source>
</evidence>
<feature type="region of interest" description="Disordered" evidence="10">
    <location>
        <begin position="1"/>
        <end position="25"/>
    </location>
</feature>
<evidence type="ECO:0000256" key="6">
    <source>
        <dbReference type="ARBA" id="ARBA00022927"/>
    </source>
</evidence>
<gene>
    <name evidence="12" type="ORF">cand_008210</name>
</gene>
<comment type="similarity">
    <text evidence="2">Belongs to the SEC61-beta family.</text>
</comment>
<evidence type="ECO:0000313" key="13">
    <source>
        <dbReference type="Proteomes" id="UP000186804"/>
    </source>
</evidence>
<comment type="caution">
    <text evidence="12">The sequence shown here is derived from an EMBL/GenBank/DDBJ whole genome shotgun (WGS) entry which is preliminary data.</text>
</comment>
<dbReference type="GeneID" id="92365006"/>
<evidence type="ECO:0000256" key="4">
    <source>
        <dbReference type="ARBA" id="ARBA00022692"/>
    </source>
</evidence>
<organism evidence="12 13">
    <name type="scientific">Cryptosporidium andersoni</name>
    <dbReference type="NCBI Taxonomy" id="117008"/>
    <lineage>
        <taxon>Eukaryota</taxon>
        <taxon>Sar</taxon>
        <taxon>Alveolata</taxon>
        <taxon>Apicomplexa</taxon>
        <taxon>Conoidasida</taxon>
        <taxon>Coccidia</taxon>
        <taxon>Eucoccidiorida</taxon>
        <taxon>Eimeriorina</taxon>
        <taxon>Cryptosporidiidae</taxon>
        <taxon>Cryptosporidium</taxon>
    </lineage>
</organism>
<feature type="compositionally biased region" description="Polar residues" evidence="10">
    <location>
        <begin position="1"/>
        <end position="22"/>
    </location>
</feature>
<proteinExistence type="inferred from homology"/>
<protein>
    <submittedName>
        <fullName evidence="12">SEC61beta family protein</fullName>
    </submittedName>
</protein>
<dbReference type="InterPro" id="IPR030671">
    <property type="entry name" value="Sec61-beta/Sbh"/>
</dbReference>
<feature type="transmembrane region" description="Helical" evidence="11">
    <location>
        <begin position="66"/>
        <end position="88"/>
    </location>
</feature>
<dbReference type="GO" id="GO:0005784">
    <property type="term" value="C:Sec61 translocon complex"/>
    <property type="evidence" value="ECO:0007669"/>
    <property type="project" value="InterPro"/>
</dbReference>
<keyword evidence="4 11" id="KW-0812">Transmembrane</keyword>
<name>A0A1J4MRK4_9CRYT</name>
<sequence length="97" mass="10612">MAVLNTDTKVPNSQSGQSSTGQIFKKQGSLARSATMRQRRAAAPSKDNIAQNLMMYYMDDTPGIKVGPMTVLVMTLVYMSIVVMLHILGKFKETITG</sequence>
<evidence type="ECO:0000256" key="5">
    <source>
        <dbReference type="ARBA" id="ARBA00022824"/>
    </source>
</evidence>
<keyword evidence="3" id="KW-0813">Transport</keyword>
<keyword evidence="6" id="KW-0653">Protein transport</keyword>
<dbReference type="RefSeq" id="XP_067067921.1">
    <property type="nucleotide sequence ID" value="XM_067211061.1"/>
</dbReference>
<dbReference type="EMBL" id="LRBS01000069">
    <property type="protein sequence ID" value="OII76075.1"/>
    <property type="molecule type" value="Genomic_DNA"/>
</dbReference>
<dbReference type="Pfam" id="PF03911">
    <property type="entry name" value="Sec61_beta"/>
    <property type="match status" value="1"/>
</dbReference>
<keyword evidence="7 11" id="KW-1133">Transmembrane helix</keyword>
<dbReference type="PANTHER" id="PTHR13509">
    <property type="entry name" value="SEC61 SUBUNIT BETA"/>
    <property type="match status" value="1"/>
</dbReference>
<keyword evidence="8" id="KW-0811">Translocation</keyword>
<evidence type="ECO:0000256" key="9">
    <source>
        <dbReference type="ARBA" id="ARBA00023136"/>
    </source>
</evidence>
<evidence type="ECO:0000256" key="8">
    <source>
        <dbReference type="ARBA" id="ARBA00023010"/>
    </source>
</evidence>
<keyword evidence="13" id="KW-1185">Reference proteome</keyword>
<dbReference type="AlphaFoldDB" id="A0A1J4MRK4"/>
<keyword evidence="5" id="KW-0256">Endoplasmic reticulum</keyword>